<evidence type="ECO:0000259" key="11">
    <source>
        <dbReference type="Pfam" id="PF08704"/>
    </source>
</evidence>
<dbReference type="InterPro" id="IPR049470">
    <property type="entry name" value="TRM61_C"/>
</dbReference>
<evidence type="ECO:0000256" key="6">
    <source>
        <dbReference type="ARBA" id="ARBA00023242"/>
    </source>
</evidence>
<feature type="region of interest" description="Disordered" evidence="10">
    <location>
        <begin position="275"/>
        <end position="321"/>
    </location>
</feature>
<comment type="catalytic activity">
    <reaction evidence="7">
        <text>an adenosine in mRNA + S-adenosyl-L-methionine = an N(1)-methyladenosine in mRNA + S-adenosyl-L-homocysteine + H(+)</text>
        <dbReference type="Rhea" id="RHEA:55392"/>
        <dbReference type="Rhea" id="RHEA-COMP:12414"/>
        <dbReference type="Rhea" id="RHEA-COMP:12415"/>
        <dbReference type="ChEBI" id="CHEBI:15378"/>
        <dbReference type="ChEBI" id="CHEBI:57856"/>
        <dbReference type="ChEBI" id="CHEBI:59789"/>
        <dbReference type="ChEBI" id="CHEBI:74411"/>
        <dbReference type="ChEBI" id="CHEBI:74491"/>
    </reaction>
</comment>
<dbReference type="Gene3D" id="3.10.330.20">
    <property type="match status" value="1"/>
</dbReference>
<dbReference type="PROSITE" id="PS51620">
    <property type="entry name" value="SAM_TRM61"/>
    <property type="match status" value="1"/>
</dbReference>
<feature type="domain" description="tRNA (adenine(58)-N(1))-methyltransferase catalytic subunit TRM61 C-terminal" evidence="11">
    <location>
        <begin position="66"/>
        <end position="361"/>
    </location>
</feature>
<keyword evidence="5 8" id="KW-0819">tRNA processing</keyword>
<feature type="binding site" evidence="9">
    <location>
        <position position="137"/>
    </location>
    <ligand>
        <name>S-adenosyl-L-methionine</name>
        <dbReference type="ChEBI" id="CHEBI:59789"/>
    </ligand>
</feature>
<evidence type="ECO:0000256" key="2">
    <source>
        <dbReference type="ARBA" id="ARBA00022603"/>
    </source>
</evidence>
<dbReference type="InterPro" id="IPR014816">
    <property type="entry name" value="tRNA_MeTrfase_Gcd14"/>
</dbReference>
<evidence type="ECO:0000256" key="9">
    <source>
        <dbReference type="PIRSR" id="PIRSR017269-1"/>
    </source>
</evidence>
<feature type="compositionally biased region" description="Basic and acidic residues" evidence="10">
    <location>
        <begin position="299"/>
        <end position="308"/>
    </location>
</feature>
<feature type="compositionally biased region" description="Polar residues" evidence="10">
    <location>
        <begin position="275"/>
        <end position="286"/>
    </location>
</feature>
<evidence type="ECO:0000256" key="4">
    <source>
        <dbReference type="ARBA" id="ARBA00022691"/>
    </source>
</evidence>
<keyword evidence="2 8" id="KW-0489">Methyltransferase</keyword>
<comment type="caution">
    <text evidence="12">The sequence shown here is derived from an EMBL/GenBank/DDBJ whole genome shotgun (WGS) entry which is preliminary data.</text>
</comment>
<dbReference type="CDD" id="cd02440">
    <property type="entry name" value="AdoMet_MTases"/>
    <property type="match status" value="1"/>
</dbReference>
<keyword evidence="13" id="KW-1185">Reference proteome</keyword>
<comment type="subcellular location">
    <subcellularLocation>
        <location evidence="1 8">Nucleus</location>
    </subcellularLocation>
</comment>
<keyword evidence="4 8" id="KW-0949">S-adenosyl-L-methionine</keyword>
<dbReference type="PANTHER" id="PTHR12133:SF2">
    <property type="entry name" value="TRNA (ADENINE(58)-N(1))-METHYLTRANSFERASE CATALYTIC SUBUNIT TRMT61A"/>
    <property type="match status" value="1"/>
</dbReference>
<dbReference type="GO" id="GO:0005634">
    <property type="term" value="C:nucleus"/>
    <property type="evidence" value="ECO:0007669"/>
    <property type="project" value="UniProtKB-SubCell"/>
</dbReference>
<proteinExistence type="inferred from homology"/>
<protein>
    <recommendedName>
        <fullName evidence="8">tRNA (adenine(58)-N(1))-methyltransferase catalytic subunit TRMT61A</fullName>
        <ecNumber evidence="8">2.1.1.220</ecNumber>
    </recommendedName>
</protein>
<organism evidence="12 13">
    <name type="scientific">Heterodera schachtii</name>
    <name type="common">Sugarbeet cyst nematode worm</name>
    <name type="synonym">Tylenchus schachtii</name>
    <dbReference type="NCBI Taxonomy" id="97005"/>
    <lineage>
        <taxon>Eukaryota</taxon>
        <taxon>Metazoa</taxon>
        <taxon>Ecdysozoa</taxon>
        <taxon>Nematoda</taxon>
        <taxon>Chromadorea</taxon>
        <taxon>Rhabditida</taxon>
        <taxon>Tylenchina</taxon>
        <taxon>Tylenchomorpha</taxon>
        <taxon>Tylenchoidea</taxon>
        <taxon>Heteroderidae</taxon>
        <taxon>Heteroderinae</taxon>
        <taxon>Heterodera</taxon>
    </lineage>
</organism>
<name>A0ABD2KLA2_HETSC</name>
<evidence type="ECO:0000256" key="3">
    <source>
        <dbReference type="ARBA" id="ARBA00022679"/>
    </source>
</evidence>
<sequence length="394" mass="43111">MEKGSNFLRNSDIVEEGDTVVVYVNAAAQYSVVVKRGHTLHMKYGALRHEFLIGKRYGTAVSASAGYVYVLRINPSMWTRTLQKSTQILYTPDIGTILLLLDVKPGARICETGTGSGSLSHAIATAVAPDGHLYSFDIDEKRVKTVQNDLKLHGLSQNATVLCRDVSQHGFAATDCADKEWRCDGVFLDLPAPWLAIGHAHKVLLQNGPERRPSRLVSFSPCIEQVLRVCAELEQHGFVDIETVEVVPRKLKVVDMPCESLSEYAAKGANAQTFFQKESQQNNTDCDQQRQKGRRGAKRKADNAGEETKMEEDADTCENGLNGNVAAASIEQETDGPQTVTDAMPFPFTQPTHTGYLTSATLLPRIDGISKSTDNVTDVCAAPQQQTLSTSPQQ</sequence>
<feature type="binding site" evidence="9">
    <location>
        <position position="189"/>
    </location>
    <ligand>
        <name>S-adenosyl-L-methionine</name>
        <dbReference type="ChEBI" id="CHEBI:59789"/>
    </ligand>
</feature>
<dbReference type="AlphaFoldDB" id="A0ABD2KLA2"/>
<dbReference type="GO" id="GO:0032259">
    <property type="term" value="P:methylation"/>
    <property type="evidence" value="ECO:0007669"/>
    <property type="project" value="UniProtKB-KW"/>
</dbReference>
<comment type="similarity">
    <text evidence="8">Belongs to the class I-like SAM-binding methyltransferase superfamily. TRM61 family.</text>
</comment>
<dbReference type="InterPro" id="IPR029063">
    <property type="entry name" value="SAM-dependent_MTases_sf"/>
</dbReference>
<evidence type="ECO:0000256" key="5">
    <source>
        <dbReference type="ARBA" id="ARBA00022694"/>
    </source>
</evidence>
<keyword evidence="3 8" id="KW-0808">Transferase</keyword>
<evidence type="ECO:0000313" key="13">
    <source>
        <dbReference type="Proteomes" id="UP001620645"/>
    </source>
</evidence>
<dbReference type="Pfam" id="PF08704">
    <property type="entry name" value="GCD14"/>
    <property type="match status" value="1"/>
</dbReference>
<dbReference type="EC" id="2.1.1.220" evidence="8"/>
<reference evidence="12 13" key="1">
    <citation type="submission" date="2024-10" db="EMBL/GenBank/DDBJ databases">
        <authorList>
            <person name="Kim D."/>
        </authorList>
    </citation>
    <scope>NUCLEOTIDE SEQUENCE [LARGE SCALE GENOMIC DNA]</scope>
    <source>
        <strain evidence="12">Taebaek</strain>
    </source>
</reference>
<evidence type="ECO:0000256" key="1">
    <source>
        <dbReference type="ARBA" id="ARBA00004123"/>
    </source>
</evidence>
<dbReference type="EMBL" id="JBICCN010000011">
    <property type="protein sequence ID" value="KAL3103727.1"/>
    <property type="molecule type" value="Genomic_DNA"/>
</dbReference>
<dbReference type="GO" id="GO:0008033">
    <property type="term" value="P:tRNA processing"/>
    <property type="evidence" value="ECO:0007669"/>
    <property type="project" value="UniProtKB-KW"/>
</dbReference>
<accession>A0ABD2KLA2</accession>
<comment type="catalytic activity">
    <reaction evidence="8">
        <text>adenosine(58) in tRNA + S-adenosyl-L-methionine = N(1)-methyladenosine(58) in tRNA + S-adenosyl-L-homocysteine + H(+)</text>
        <dbReference type="Rhea" id="RHEA:43152"/>
        <dbReference type="Rhea" id="RHEA-COMP:10365"/>
        <dbReference type="Rhea" id="RHEA-COMP:10366"/>
        <dbReference type="ChEBI" id="CHEBI:15378"/>
        <dbReference type="ChEBI" id="CHEBI:57856"/>
        <dbReference type="ChEBI" id="CHEBI:59789"/>
        <dbReference type="ChEBI" id="CHEBI:74411"/>
        <dbReference type="ChEBI" id="CHEBI:74491"/>
        <dbReference type="EC" id="2.1.1.220"/>
    </reaction>
</comment>
<dbReference type="PANTHER" id="PTHR12133">
    <property type="entry name" value="TRNA (ADENINE(58)-N(1))-METHYLTRANSFERASE"/>
    <property type="match status" value="1"/>
</dbReference>
<gene>
    <name evidence="12" type="ORF">niasHS_001329</name>
</gene>
<dbReference type="GO" id="GO:0160107">
    <property type="term" value="F:tRNA (adenine(58)-N1)-methyltransferase activity"/>
    <property type="evidence" value="ECO:0007669"/>
    <property type="project" value="UniProtKB-EC"/>
</dbReference>
<comment type="function">
    <text evidence="8">Catalytic subunit of tRNA (adenine-N(1)-)-methyltransferase, which catalyzes the formation of N(1)-methyladenine at position 58 (m1A58) in initiator methionyl-tRNA.</text>
</comment>
<keyword evidence="6 8" id="KW-0539">Nucleus</keyword>
<evidence type="ECO:0000256" key="10">
    <source>
        <dbReference type="SAM" id="MobiDB-lite"/>
    </source>
</evidence>
<feature type="binding site" evidence="9">
    <location>
        <begin position="116"/>
        <end position="119"/>
    </location>
    <ligand>
        <name>S-adenosyl-L-methionine</name>
        <dbReference type="ChEBI" id="CHEBI:59789"/>
    </ligand>
</feature>
<dbReference type="SUPFAM" id="SSF53335">
    <property type="entry name" value="S-adenosyl-L-methionine-dependent methyltransferases"/>
    <property type="match status" value="1"/>
</dbReference>
<evidence type="ECO:0000313" key="12">
    <source>
        <dbReference type="EMBL" id="KAL3103727.1"/>
    </source>
</evidence>
<evidence type="ECO:0000256" key="8">
    <source>
        <dbReference type="PIRNR" id="PIRNR017269"/>
    </source>
</evidence>
<dbReference type="PIRSF" id="PIRSF017269">
    <property type="entry name" value="GCD14"/>
    <property type="match status" value="1"/>
</dbReference>
<dbReference type="Gene3D" id="3.40.50.150">
    <property type="entry name" value="Vaccinia Virus protein VP39"/>
    <property type="match status" value="1"/>
</dbReference>
<dbReference type="Proteomes" id="UP001620645">
    <property type="component" value="Unassembled WGS sequence"/>
</dbReference>
<evidence type="ECO:0000256" key="7">
    <source>
        <dbReference type="ARBA" id="ARBA00048481"/>
    </source>
</evidence>
<dbReference type="GO" id="GO:0031515">
    <property type="term" value="C:tRNA (m1A) methyltransferase complex"/>
    <property type="evidence" value="ECO:0007669"/>
    <property type="project" value="UniProtKB-UniRule"/>
</dbReference>